<accession>A0ABD5MQC5</accession>
<organism evidence="1 2">
    <name type="scientific">Halobaculum roseum</name>
    <dbReference type="NCBI Taxonomy" id="2175149"/>
    <lineage>
        <taxon>Archaea</taxon>
        <taxon>Methanobacteriati</taxon>
        <taxon>Methanobacteriota</taxon>
        <taxon>Stenosarchaea group</taxon>
        <taxon>Halobacteria</taxon>
        <taxon>Halobacteriales</taxon>
        <taxon>Haloferacaceae</taxon>
        <taxon>Halobaculum</taxon>
    </lineage>
</organism>
<dbReference type="AlphaFoldDB" id="A0ABD5MQC5"/>
<protein>
    <submittedName>
        <fullName evidence="1">Uncharacterized protein</fullName>
    </submittedName>
</protein>
<dbReference type="Proteomes" id="UP001589595">
    <property type="component" value="Unassembled WGS sequence"/>
</dbReference>
<gene>
    <name evidence="1" type="ORF">ACFFOL_17865</name>
</gene>
<dbReference type="RefSeq" id="WP_222923817.1">
    <property type="nucleotide sequence ID" value="NZ_CP082288.1"/>
</dbReference>
<keyword evidence="2" id="KW-1185">Reference proteome</keyword>
<comment type="caution">
    <text evidence="1">The sequence shown here is derived from an EMBL/GenBank/DDBJ whole genome shotgun (WGS) entry which is preliminary data.</text>
</comment>
<reference evidence="1" key="1">
    <citation type="submission" date="2024-09" db="EMBL/GenBank/DDBJ databases">
        <authorList>
            <person name="Sun Q."/>
        </authorList>
    </citation>
    <scope>NUCLEOTIDE SEQUENCE [LARGE SCALE GENOMIC DNA]</scope>
    <source>
        <strain evidence="1">JCM 31273</strain>
    </source>
</reference>
<evidence type="ECO:0000313" key="2">
    <source>
        <dbReference type="Proteomes" id="UP001589595"/>
    </source>
</evidence>
<evidence type="ECO:0000313" key="1">
    <source>
        <dbReference type="EMBL" id="MFB9826039.1"/>
    </source>
</evidence>
<dbReference type="EMBL" id="JBHMAJ010000011">
    <property type="protein sequence ID" value="MFB9826039.1"/>
    <property type="molecule type" value="Genomic_DNA"/>
</dbReference>
<proteinExistence type="predicted"/>
<dbReference type="GeneID" id="67212526"/>
<name>A0ABD5MQC5_9EURY</name>
<sequence length="523" mass="59320">MNTGTLKQFEIDNGRLYFLRVGDDSTNPANVRIIRPTIDSVLEGSEVPVWARLCKQATAPKGEKLLLMTDRRFVILDTEREGTDEIPLSQVRLLSVESPRTESRRAAANALGRASIFTRLPTAVLQAKEQLRKELSITTTYAKEYRFTRFDGVDADKVCRELQLNLRTLLDARNDSEVRGEVLERIEDNIAKIPEADIHLPAEFLESALESDSPVDHVLAYRDGVRSARESKPFTSVTFRRYDPETQKSWERGWEEEASKLPAAEEVTVIADLFGDETEKLESELVRAVVRPGDELVYPLNIRDIGIVIGDCTPDPAEGRILITPETKITYENDFRDPDPPELPYSLTEQEPREIYMEGVWQASEGSHVSDCPYRNLQRRNYWKDGYEPQARLLGMDVPHVSPPPDLPDPQAREWYREGAAAAYNDRPESIAPGESGSEQYRIWMRGFEDEQTALQQHRRAGSATDADQQTLTAVSDPMERAVYEKGMIAAYAGESLDDCPFETRAWQDIWEQGFTAATEEEE</sequence>